<dbReference type="EMBL" id="PUHQ01000158">
    <property type="protein sequence ID" value="KAG0654177.1"/>
    <property type="molecule type" value="Genomic_DNA"/>
</dbReference>
<gene>
    <name evidence="4" type="ORF">C6P46_001858</name>
</gene>
<feature type="compositionally biased region" description="Basic residues" evidence="3">
    <location>
        <begin position="395"/>
        <end position="404"/>
    </location>
</feature>
<feature type="compositionally biased region" description="Acidic residues" evidence="3">
    <location>
        <begin position="689"/>
        <end position="717"/>
    </location>
</feature>
<dbReference type="SUPFAM" id="SSF52540">
    <property type="entry name" value="P-loop containing nucleoside triphosphate hydrolases"/>
    <property type="match status" value="1"/>
</dbReference>
<dbReference type="InterPro" id="IPR043358">
    <property type="entry name" value="GNL1-like"/>
</dbReference>
<sequence length="764" mass="84667">MARKKPASGKARKEQLQLKRARKRAAPSTDAGSGEATGSTLASTGRSSSSLTGTGSSKSRIGQRFRTAEQRARDDVHAGRMKLESRFIRLSKDRADENRLRAANERLHRPIDPSLAVLHEEDLVPPKRTAAELLVAGEKDASVDELTCPKRPKWKYTMTKAEVEKNEEGVFRNWLAATDALIARDTDASPTFFERNLNVWRQLWRTTETSDILLVLIDVRFPLLHYPPSLRHYLRTLKPNPRPVVLVLTKTDLVPPWVAQAWKTYFEEEADLAASASAATTSTEAGRGAGEKPHKIEVVLMESYREKEKREETQGNQAARLVPAAPPPARHALLSALRNAHATLLTPPPIVASDPVRLARWKPRVRRTVDWESVVEEGGETGVHAGEEGAAAERRTRRAKGKGRMRGEGEEEAFEVRRPPPEEEEDPPADEHGDNVEDAGADEDGADPHPYLTVGLIGEHFDETRAHSTLTERLFGRPTERRYDSASLSGAKNDSLNDIAFPQTIYWNKNLRLCDCPGLVCPSSAGYERQVLGGVLPIQNVESVLHFVGQRMPLEKPLRLRHEDEARVERQLDAEAEEDEFSLDTPEERAAQRRTRVEQLVARWTTDELLSAYAEQQGFVTAKVGRPDIYRAGAYILRMLHSSTIPWTFLPPSLSPSEQDHRDSDMDGIWLRDFKPRPGATDTRREAESGSEDDDSEIDSSAEDGSESDGSDDDGDDSANVKAVQAIRGAFAALAVEGGDSSEDEEGGDDSSEPDADCEAENSE</sequence>
<evidence type="ECO:0000313" key="5">
    <source>
        <dbReference type="Proteomes" id="UP000777482"/>
    </source>
</evidence>
<feature type="compositionally biased region" description="Acidic residues" evidence="3">
    <location>
        <begin position="740"/>
        <end position="764"/>
    </location>
</feature>
<dbReference type="AlphaFoldDB" id="A0A9P6VUL5"/>
<feature type="region of interest" description="Disordered" evidence="3">
    <location>
        <begin position="654"/>
        <end position="764"/>
    </location>
</feature>
<name>A0A9P6VUL5_RHOMI</name>
<feature type="region of interest" description="Disordered" evidence="3">
    <location>
        <begin position="1"/>
        <end position="77"/>
    </location>
</feature>
<evidence type="ECO:0000313" key="4">
    <source>
        <dbReference type="EMBL" id="KAG0654177.1"/>
    </source>
</evidence>
<evidence type="ECO:0000256" key="1">
    <source>
        <dbReference type="ARBA" id="ARBA00022741"/>
    </source>
</evidence>
<keyword evidence="2" id="KW-0342">GTP-binding</keyword>
<feature type="compositionally biased region" description="Basic and acidic residues" evidence="3">
    <location>
        <begin position="66"/>
        <end position="77"/>
    </location>
</feature>
<evidence type="ECO:0000256" key="2">
    <source>
        <dbReference type="ARBA" id="ARBA00023134"/>
    </source>
</evidence>
<feature type="compositionally biased region" description="Acidic residues" evidence="3">
    <location>
        <begin position="436"/>
        <end position="445"/>
    </location>
</feature>
<feature type="compositionally biased region" description="Basic and acidic residues" evidence="3">
    <location>
        <begin position="658"/>
        <end position="688"/>
    </location>
</feature>
<feature type="compositionally biased region" description="Low complexity" evidence="3">
    <location>
        <begin position="36"/>
        <end position="60"/>
    </location>
</feature>
<dbReference type="GO" id="GO:0005525">
    <property type="term" value="F:GTP binding"/>
    <property type="evidence" value="ECO:0007669"/>
    <property type="project" value="UniProtKB-KW"/>
</dbReference>
<feature type="compositionally biased region" description="Basic and acidic residues" evidence="3">
    <location>
        <begin position="385"/>
        <end position="394"/>
    </location>
</feature>
<reference evidence="4 5" key="1">
    <citation type="submission" date="2020-11" db="EMBL/GenBank/DDBJ databases">
        <title>Kefir isolates.</title>
        <authorList>
            <person name="Marcisauskas S."/>
            <person name="Kim Y."/>
            <person name="Blasche S."/>
        </authorList>
    </citation>
    <scope>NUCLEOTIDE SEQUENCE [LARGE SCALE GENOMIC DNA]</scope>
    <source>
        <strain evidence="4 5">KR</strain>
    </source>
</reference>
<dbReference type="OrthoDB" id="61815at2759"/>
<dbReference type="PANTHER" id="PTHR45709">
    <property type="entry name" value="LARGE SUBUNIT GTPASE 1 HOMOLOG-RELATED"/>
    <property type="match status" value="1"/>
</dbReference>
<evidence type="ECO:0000256" key="3">
    <source>
        <dbReference type="SAM" id="MobiDB-lite"/>
    </source>
</evidence>
<feature type="region of interest" description="Disordered" evidence="3">
    <location>
        <begin position="378"/>
        <end position="452"/>
    </location>
</feature>
<accession>A0A9P6VUL5</accession>
<dbReference type="PANTHER" id="PTHR45709:SF3">
    <property type="entry name" value="GUANINE NUCLEOTIDE-BINDING PROTEIN-LIKE 1"/>
    <property type="match status" value="1"/>
</dbReference>
<keyword evidence="1" id="KW-0547">Nucleotide-binding</keyword>
<organism evidence="4 5">
    <name type="scientific">Rhodotorula mucilaginosa</name>
    <name type="common">Yeast</name>
    <name type="synonym">Rhodotorula rubra</name>
    <dbReference type="NCBI Taxonomy" id="5537"/>
    <lineage>
        <taxon>Eukaryota</taxon>
        <taxon>Fungi</taxon>
        <taxon>Dikarya</taxon>
        <taxon>Basidiomycota</taxon>
        <taxon>Pucciniomycotina</taxon>
        <taxon>Microbotryomycetes</taxon>
        <taxon>Sporidiobolales</taxon>
        <taxon>Sporidiobolaceae</taxon>
        <taxon>Rhodotorula</taxon>
    </lineage>
</organism>
<comment type="caution">
    <text evidence="4">The sequence shown here is derived from an EMBL/GenBank/DDBJ whole genome shotgun (WGS) entry which is preliminary data.</text>
</comment>
<dbReference type="Proteomes" id="UP000777482">
    <property type="component" value="Unassembled WGS sequence"/>
</dbReference>
<dbReference type="InterPro" id="IPR027417">
    <property type="entry name" value="P-loop_NTPase"/>
</dbReference>
<protein>
    <submittedName>
        <fullName evidence="4">Uncharacterized protein</fullName>
    </submittedName>
</protein>
<dbReference type="GO" id="GO:0003924">
    <property type="term" value="F:GTPase activity"/>
    <property type="evidence" value="ECO:0007669"/>
    <property type="project" value="InterPro"/>
</dbReference>
<keyword evidence="5" id="KW-1185">Reference proteome</keyword>
<dbReference type="Gene3D" id="3.40.50.300">
    <property type="entry name" value="P-loop containing nucleotide triphosphate hydrolases"/>
    <property type="match status" value="1"/>
</dbReference>
<proteinExistence type="predicted"/>